<evidence type="ECO:0000256" key="1">
    <source>
        <dbReference type="ARBA" id="ARBA00004571"/>
    </source>
</evidence>
<dbReference type="PROSITE" id="PS52016">
    <property type="entry name" value="TONB_DEPENDENT_REC_3"/>
    <property type="match status" value="1"/>
</dbReference>
<proteinExistence type="inferred from homology"/>
<keyword evidence="3 8" id="KW-1134">Transmembrane beta strand</keyword>
<dbReference type="InterPro" id="IPR012910">
    <property type="entry name" value="Plug_dom"/>
</dbReference>
<organism evidence="12 13">
    <name type="scientific">Helicobacter mastomyrinus</name>
    <dbReference type="NCBI Taxonomy" id="287948"/>
    <lineage>
        <taxon>Bacteria</taxon>
        <taxon>Pseudomonadati</taxon>
        <taxon>Campylobacterota</taxon>
        <taxon>Epsilonproteobacteria</taxon>
        <taxon>Campylobacterales</taxon>
        <taxon>Helicobacteraceae</taxon>
        <taxon>Helicobacter</taxon>
    </lineage>
</organism>
<dbReference type="Pfam" id="PF07715">
    <property type="entry name" value="Plug"/>
    <property type="match status" value="1"/>
</dbReference>
<evidence type="ECO:0000313" key="13">
    <source>
        <dbReference type="Proteomes" id="UP001434737"/>
    </source>
</evidence>
<dbReference type="RefSeq" id="WP_343353799.1">
    <property type="nucleotide sequence ID" value="NZ_CP145316.1"/>
</dbReference>
<keyword evidence="6 8" id="KW-0472">Membrane</keyword>
<dbReference type="Proteomes" id="UP001434737">
    <property type="component" value="Chromosome"/>
</dbReference>
<keyword evidence="2 8" id="KW-0813">Transport</keyword>
<reference evidence="12 13" key="1">
    <citation type="submission" date="2024-02" db="EMBL/GenBank/DDBJ databases">
        <title>Genome and pathogenicity analysis of Helicobacter mastomyrinus isolated from mice.</title>
        <authorList>
            <person name="Zhu L."/>
        </authorList>
    </citation>
    <scope>NUCLEOTIDE SEQUENCE [LARGE SCALE GENOMIC DNA]</scope>
    <source>
        <strain evidence="12 13">Hm-17</strain>
    </source>
</reference>
<keyword evidence="4 8" id="KW-0812">Transmembrane</keyword>
<dbReference type="InterPro" id="IPR039426">
    <property type="entry name" value="TonB-dep_rcpt-like"/>
</dbReference>
<protein>
    <submittedName>
        <fullName evidence="12">TonB-dependent receptor</fullName>
    </submittedName>
</protein>
<dbReference type="InterPro" id="IPR036942">
    <property type="entry name" value="Beta-barrel_TonB_sf"/>
</dbReference>
<dbReference type="PANTHER" id="PTHR30069:SF27">
    <property type="entry name" value="BLL4766 PROTEIN"/>
    <property type="match status" value="1"/>
</dbReference>
<dbReference type="Gene3D" id="2.170.130.10">
    <property type="entry name" value="TonB-dependent receptor, plug domain"/>
    <property type="match status" value="1"/>
</dbReference>
<evidence type="ECO:0000259" key="11">
    <source>
        <dbReference type="Pfam" id="PF07715"/>
    </source>
</evidence>
<gene>
    <name evidence="12" type="ORF">V3I05_01520</name>
</gene>
<dbReference type="SUPFAM" id="SSF56935">
    <property type="entry name" value="Porins"/>
    <property type="match status" value="1"/>
</dbReference>
<evidence type="ECO:0000259" key="10">
    <source>
        <dbReference type="Pfam" id="PF00593"/>
    </source>
</evidence>
<evidence type="ECO:0000256" key="2">
    <source>
        <dbReference type="ARBA" id="ARBA00022448"/>
    </source>
</evidence>
<evidence type="ECO:0000256" key="9">
    <source>
        <dbReference type="RuleBase" id="RU003357"/>
    </source>
</evidence>
<dbReference type="EMBL" id="CP145316">
    <property type="protein sequence ID" value="XAM18389.1"/>
    <property type="molecule type" value="Genomic_DNA"/>
</dbReference>
<feature type="domain" description="TonB-dependent receptor plug" evidence="11">
    <location>
        <begin position="66"/>
        <end position="174"/>
    </location>
</feature>
<evidence type="ECO:0000256" key="5">
    <source>
        <dbReference type="ARBA" id="ARBA00023077"/>
    </source>
</evidence>
<keyword evidence="13" id="KW-1185">Reference proteome</keyword>
<accession>A0ABZ3F5D3</accession>
<evidence type="ECO:0000256" key="4">
    <source>
        <dbReference type="ARBA" id="ARBA00022692"/>
    </source>
</evidence>
<name>A0ABZ3F5D3_9HELI</name>
<evidence type="ECO:0000256" key="8">
    <source>
        <dbReference type="PROSITE-ProRule" id="PRU01360"/>
    </source>
</evidence>
<keyword evidence="12" id="KW-0675">Receptor</keyword>
<evidence type="ECO:0000256" key="6">
    <source>
        <dbReference type="ARBA" id="ARBA00023136"/>
    </source>
</evidence>
<dbReference type="Pfam" id="PF00593">
    <property type="entry name" value="TonB_dep_Rec_b-barrel"/>
    <property type="match status" value="1"/>
</dbReference>
<evidence type="ECO:0000256" key="3">
    <source>
        <dbReference type="ARBA" id="ARBA00022452"/>
    </source>
</evidence>
<dbReference type="InterPro" id="IPR000531">
    <property type="entry name" value="Beta-barrel_TonB"/>
</dbReference>
<evidence type="ECO:0000313" key="12">
    <source>
        <dbReference type="EMBL" id="XAM18389.1"/>
    </source>
</evidence>
<comment type="subcellular location">
    <subcellularLocation>
        <location evidence="1 8">Cell outer membrane</location>
        <topology evidence="1 8">Multi-pass membrane protein</topology>
    </subcellularLocation>
</comment>
<dbReference type="PANTHER" id="PTHR30069">
    <property type="entry name" value="TONB-DEPENDENT OUTER MEMBRANE RECEPTOR"/>
    <property type="match status" value="1"/>
</dbReference>
<keyword evidence="5 9" id="KW-0798">TonB box</keyword>
<evidence type="ECO:0000256" key="7">
    <source>
        <dbReference type="ARBA" id="ARBA00023237"/>
    </source>
</evidence>
<keyword evidence="7 8" id="KW-0998">Cell outer membrane</keyword>
<comment type="similarity">
    <text evidence="8 9">Belongs to the TonB-dependent receptor family.</text>
</comment>
<dbReference type="InterPro" id="IPR037066">
    <property type="entry name" value="Plug_dom_sf"/>
</dbReference>
<feature type="domain" description="TonB-dependent receptor-like beta-barrel" evidence="10">
    <location>
        <begin position="291"/>
        <end position="745"/>
    </location>
</feature>
<sequence length="775" mass="86378">MNIFLMPPPPLIFSKKHYKLFFYTLALTTLGFVGFAEELEDSQSQLTQNKKLNAIITSATGFDLPLKDEPKNILFIEKEDLENKGYQSLEQALQYQPLITFSDSGFGRNIDLRGQGADANRAVKILLNRVPISLLDTSHGVPPYNNIDIEDIQSIEVIPGGGAVVYGNGTRGGVVNIVTKAPSKDFVRLVLKGTSGEALGLQGGSLSLAAGKRVSDSLFIRGDVSGSYTPGARNTASLDNSVKAFENDNTTNTYVAFQALYTPTESSKLDFNINYSHLWRSYPRAYFALANSTRMGQNITYFPDKGRNELKNERNLPHADTYRTETDALQTSLNYTQKFSESLSFDALAFCQFSLLRYTKDSYISGMFVNNGSGGKAGFQNHGGGLNLKLKHSTQNNTLIVGLDNVLEYSQRRNLTDHIITIPAGQTPTIYDYAADVNNTALKLSNSLYVYDTYAFSERFDLSAGARVEYSNYWTDNNQEYASVCSGMLCNSMPTMYPSLNQNEKFSLHRQRLGYAAEITPNLKYSDTGNIYAKAELGFISPSAYQMINADPNSSTNSGRPSGGIYLNEANGVRPERYLTGEIGFKDEPSFSYLQAALFYTHTFDEIFVNQIQHGTAYTYSNLGQTQRAGLEFIASQRLFATEWLRLSEGVSYIWTNIFKSNGATAALKGKNVPYVPSLKLTFNIEGDIFRASNQFLTLFLNNAYFSQSIDSTSKTMNKNGYVLSDLGLMYGIKDIKVNVGVRNLLDSWYSTYQVFPNYYPGFGRSYYAELRYSF</sequence>
<dbReference type="Gene3D" id="2.40.170.20">
    <property type="entry name" value="TonB-dependent receptor, beta-barrel domain"/>
    <property type="match status" value="1"/>
</dbReference>